<keyword evidence="2" id="KW-1185">Reference proteome</keyword>
<protein>
    <submittedName>
        <fullName evidence="1">Uncharacterized protein</fullName>
    </submittedName>
</protein>
<evidence type="ECO:0000313" key="2">
    <source>
        <dbReference type="Proteomes" id="UP001328107"/>
    </source>
</evidence>
<gene>
    <name evidence="1" type="ORF">PMAYCL1PPCAC_33070</name>
</gene>
<reference evidence="2" key="1">
    <citation type="submission" date="2022-10" db="EMBL/GenBank/DDBJ databases">
        <title>Genome assembly of Pristionchus species.</title>
        <authorList>
            <person name="Yoshida K."/>
            <person name="Sommer R.J."/>
        </authorList>
    </citation>
    <scope>NUCLEOTIDE SEQUENCE [LARGE SCALE GENOMIC DNA]</scope>
    <source>
        <strain evidence="2">RS5460</strain>
    </source>
</reference>
<dbReference type="Proteomes" id="UP001328107">
    <property type="component" value="Unassembled WGS sequence"/>
</dbReference>
<dbReference type="EMBL" id="BTRK01000006">
    <property type="protein sequence ID" value="GMR62875.1"/>
    <property type="molecule type" value="Genomic_DNA"/>
</dbReference>
<accession>A0AAN5DI73</accession>
<name>A0AAN5DI73_9BILA</name>
<organism evidence="1 2">
    <name type="scientific">Pristionchus mayeri</name>
    <dbReference type="NCBI Taxonomy" id="1317129"/>
    <lineage>
        <taxon>Eukaryota</taxon>
        <taxon>Metazoa</taxon>
        <taxon>Ecdysozoa</taxon>
        <taxon>Nematoda</taxon>
        <taxon>Chromadorea</taxon>
        <taxon>Rhabditida</taxon>
        <taxon>Rhabditina</taxon>
        <taxon>Diplogasteromorpha</taxon>
        <taxon>Diplogasteroidea</taxon>
        <taxon>Neodiplogasteridae</taxon>
        <taxon>Pristionchus</taxon>
    </lineage>
</organism>
<comment type="caution">
    <text evidence="1">The sequence shown here is derived from an EMBL/GenBank/DDBJ whole genome shotgun (WGS) entry which is preliminary data.</text>
</comment>
<proteinExistence type="predicted"/>
<dbReference type="AlphaFoldDB" id="A0AAN5DI73"/>
<evidence type="ECO:0000313" key="1">
    <source>
        <dbReference type="EMBL" id="GMR62875.1"/>
    </source>
</evidence>
<sequence length="117" mass="13678">EHIRTCFLRYGERIRHLQGSSSDFGCRGSCAFCDGSHSSEDCTTYRSFKQRETRRRKLHLCVHCLEPANKQSCFLQSHRKLCKKCTRYNHHPAMCAVTRTRIASRRIQDPIRSSSEK</sequence>
<feature type="non-terminal residue" evidence="1">
    <location>
        <position position="1"/>
    </location>
</feature>